<dbReference type="PROSITE" id="PS50305">
    <property type="entry name" value="SIRTUIN"/>
    <property type="match status" value="1"/>
</dbReference>
<evidence type="ECO:0000313" key="5">
    <source>
        <dbReference type="EMBL" id="MFC5969771.1"/>
    </source>
</evidence>
<dbReference type="InterPro" id="IPR050134">
    <property type="entry name" value="NAD-dep_sirtuin_deacylases"/>
</dbReference>
<keyword evidence="5" id="KW-0012">Acyltransferase</keyword>
<feature type="binding site" evidence="3">
    <location>
        <position position="128"/>
    </location>
    <ligand>
        <name>Zn(2+)</name>
        <dbReference type="ChEBI" id="CHEBI:29105"/>
    </ligand>
</feature>
<dbReference type="EC" id="2.3.1.286" evidence="5"/>
<feature type="domain" description="Deacetylase sirtuin-type" evidence="4">
    <location>
        <begin position="1"/>
        <end position="249"/>
    </location>
</feature>
<dbReference type="InterPro" id="IPR026590">
    <property type="entry name" value="Ssirtuin_cat_dom"/>
</dbReference>
<gene>
    <name evidence="5" type="ORF">ACFPYI_00360</name>
</gene>
<feature type="active site" description="Proton acceptor" evidence="3">
    <location>
        <position position="120"/>
    </location>
</feature>
<keyword evidence="6" id="KW-1185">Reference proteome</keyword>
<accession>A0ABD5RH55</accession>
<dbReference type="InterPro" id="IPR029035">
    <property type="entry name" value="DHS-like_NAD/FAD-binding_dom"/>
</dbReference>
<sequence length="249" mass="26356">MTDDAVDSLASEIRDAEAVVAFTGAGVSTASGIPDFRGEDGLWNRYDVDDFHVRRLRADPAGFWADRLDLAEELYADAGPNAAHEALARLEEAGHVEAVVTQNVDGLHHAAGSESVIELHGNGSRVACLDCGERFDAESVRERVRGGERPPTCDCGGLLKPDVVLFGEQLPEAAMLRAQSLAEGADVFLAVGSSLSVEPAAGLPRAAERRGATLAVVNLDETPLSDRAAYDLRADVTDVLPRLADAVLD</sequence>
<keyword evidence="3" id="KW-0479">Metal-binding</keyword>
<feature type="binding site" evidence="3">
    <location>
        <position position="131"/>
    </location>
    <ligand>
        <name>Zn(2+)</name>
        <dbReference type="ChEBI" id="CHEBI:29105"/>
    </ligand>
</feature>
<evidence type="ECO:0000313" key="6">
    <source>
        <dbReference type="Proteomes" id="UP001596099"/>
    </source>
</evidence>
<evidence type="ECO:0000256" key="3">
    <source>
        <dbReference type="PROSITE-ProRule" id="PRU00236"/>
    </source>
</evidence>
<dbReference type="PANTHER" id="PTHR11085">
    <property type="entry name" value="NAD-DEPENDENT PROTEIN DEACYLASE SIRTUIN-5, MITOCHONDRIAL-RELATED"/>
    <property type="match status" value="1"/>
</dbReference>
<feature type="binding site" evidence="3">
    <location>
        <position position="153"/>
    </location>
    <ligand>
        <name>Zn(2+)</name>
        <dbReference type="ChEBI" id="CHEBI:29105"/>
    </ligand>
</feature>
<dbReference type="Pfam" id="PF02146">
    <property type="entry name" value="SIR2"/>
    <property type="match status" value="1"/>
</dbReference>
<reference evidence="5 6" key="1">
    <citation type="journal article" date="2019" name="Int. J. Syst. Evol. Microbiol.">
        <title>The Global Catalogue of Microorganisms (GCM) 10K type strain sequencing project: providing services to taxonomists for standard genome sequencing and annotation.</title>
        <authorList>
            <consortium name="The Broad Institute Genomics Platform"/>
            <consortium name="The Broad Institute Genome Sequencing Center for Infectious Disease"/>
            <person name="Wu L."/>
            <person name="Ma J."/>
        </authorList>
    </citation>
    <scope>NUCLEOTIDE SEQUENCE [LARGE SCALE GENOMIC DNA]</scope>
    <source>
        <strain evidence="5 6">CGMCC 1.12543</strain>
    </source>
</reference>
<dbReference type="InterPro" id="IPR003000">
    <property type="entry name" value="Sirtuin"/>
</dbReference>
<keyword evidence="3" id="KW-0862">Zinc</keyword>
<feature type="binding site" evidence="3">
    <location>
        <position position="155"/>
    </location>
    <ligand>
        <name>Zn(2+)</name>
        <dbReference type="ChEBI" id="CHEBI:29105"/>
    </ligand>
</feature>
<evidence type="ECO:0000256" key="1">
    <source>
        <dbReference type="ARBA" id="ARBA00022679"/>
    </source>
</evidence>
<dbReference type="RefSeq" id="WP_247418097.1">
    <property type="nucleotide sequence ID" value="NZ_JALLGW010000001.1"/>
</dbReference>
<dbReference type="GO" id="GO:0046872">
    <property type="term" value="F:metal ion binding"/>
    <property type="evidence" value="ECO:0007669"/>
    <property type="project" value="UniProtKB-KW"/>
</dbReference>
<dbReference type="NCBIfam" id="NF001753">
    <property type="entry name" value="PRK00481.1-3"/>
    <property type="match status" value="1"/>
</dbReference>
<comment type="caution">
    <text evidence="5">The sequence shown here is derived from an EMBL/GenBank/DDBJ whole genome shotgun (WGS) entry which is preliminary data.</text>
</comment>
<dbReference type="SUPFAM" id="SSF52467">
    <property type="entry name" value="DHS-like NAD/FAD-binding domain"/>
    <property type="match status" value="1"/>
</dbReference>
<proteinExistence type="predicted"/>
<protein>
    <submittedName>
        <fullName evidence="5">NAD-dependent protein deacylase</fullName>
        <ecNumber evidence="5">2.3.1.286</ecNumber>
    </submittedName>
</protein>
<keyword evidence="2" id="KW-0520">NAD</keyword>
<dbReference type="AlphaFoldDB" id="A0ABD5RH55"/>
<dbReference type="Gene3D" id="3.40.50.1220">
    <property type="entry name" value="TPP-binding domain"/>
    <property type="match status" value="1"/>
</dbReference>
<evidence type="ECO:0000256" key="2">
    <source>
        <dbReference type="ARBA" id="ARBA00023027"/>
    </source>
</evidence>
<evidence type="ECO:0000259" key="4">
    <source>
        <dbReference type="PROSITE" id="PS50305"/>
    </source>
</evidence>
<dbReference type="InterPro" id="IPR026591">
    <property type="entry name" value="Sirtuin_cat_small_dom_sf"/>
</dbReference>
<dbReference type="GO" id="GO:0034979">
    <property type="term" value="F:NAD-dependent protein lysine deacetylase activity"/>
    <property type="evidence" value="ECO:0007669"/>
    <property type="project" value="UniProtKB-EC"/>
</dbReference>
<keyword evidence="1 5" id="KW-0808">Transferase</keyword>
<name>A0ABD5RH55_9EURY</name>
<organism evidence="5 6">
    <name type="scientific">Halomarina salina</name>
    <dbReference type="NCBI Taxonomy" id="1872699"/>
    <lineage>
        <taxon>Archaea</taxon>
        <taxon>Methanobacteriati</taxon>
        <taxon>Methanobacteriota</taxon>
        <taxon>Stenosarchaea group</taxon>
        <taxon>Halobacteria</taxon>
        <taxon>Halobacteriales</taxon>
        <taxon>Natronomonadaceae</taxon>
        <taxon>Halomarina</taxon>
    </lineage>
</organism>
<dbReference type="EMBL" id="JBHSQH010000001">
    <property type="protein sequence ID" value="MFC5969771.1"/>
    <property type="molecule type" value="Genomic_DNA"/>
</dbReference>
<dbReference type="CDD" id="cd01407">
    <property type="entry name" value="SIR2-fam"/>
    <property type="match status" value="1"/>
</dbReference>
<dbReference type="PANTHER" id="PTHR11085:SF10">
    <property type="entry name" value="NAD-DEPENDENT PROTEIN DEACYLASE SIRTUIN-5, MITOCHONDRIAL-RELATED"/>
    <property type="match status" value="1"/>
</dbReference>
<dbReference type="Proteomes" id="UP001596099">
    <property type="component" value="Unassembled WGS sequence"/>
</dbReference>
<dbReference type="Gene3D" id="3.30.1600.10">
    <property type="entry name" value="SIR2/SIRT2 'Small Domain"/>
    <property type="match status" value="1"/>
</dbReference>